<name>N1PJT2_DOTSN</name>
<proteinExistence type="predicted"/>
<dbReference type="EMBL" id="KB446541">
    <property type="protein sequence ID" value="EME42379.1"/>
    <property type="molecule type" value="Genomic_DNA"/>
</dbReference>
<dbReference type="AlphaFoldDB" id="N1PJT2"/>
<accession>N1PJT2</accession>
<organism evidence="1 2">
    <name type="scientific">Dothistroma septosporum (strain NZE10 / CBS 128990)</name>
    <name type="common">Red band needle blight fungus</name>
    <name type="synonym">Mycosphaerella pini</name>
    <dbReference type="NCBI Taxonomy" id="675120"/>
    <lineage>
        <taxon>Eukaryota</taxon>
        <taxon>Fungi</taxon>
        <taxon>Dikarya</taxon>
        <taxon>Ascomycota</taxon>
        <taxon>Pezizomycotina</taxon>
        <taxon>Dothideomycetes</taxon>
        <taxon>Dothideomycetidae</taxon>
        <taxon>Mycosphaerellales</taxon>
        <taxon>Mycosphaerellaceae</taxon>
        <taxon>Dothistroma</taxon>
    </lineage>
</organism>
<gene>
    <name evidence="1" type="ORF">DOTSEDRAFT_73266</name>
</gene>
<evidence type="ECO:0000313" key="1">
    <source>
        <dbReference type="EMBL" id="EME42379.1"/>
    </source>
</evidence>
<keyword evidence="2" id="KW-1185">Reference proteome</keyword>
<protein>
    <submittedName>
        <fullName evidence="1">Uncharacterized protein</fullName>
    </submittedName>
</protein>
<sequence>MPPTFFALQRLQQPHVVSFRFEPASSPLDDVARERIYMRGLHTNMLLPLVRTTWKYLPACTINVRCCSSTCRPAFPSPSRAFDSQHVEMMSNSHRLHGLD</sequence>
<reference evidence="2" key="1">
    <citation type="journal article" date="2012" name="PLoS Genet.">
        <title>The genomes of the fungal plant pathogens Cladosporium fulvum and Dothistroma septosporum reveal adaptation to different hosts and lifestyles but also signatures of common ancestry.</title>
        <authorList>
            <person name="de Wit P.J.G.M."/>
            <person name="van der Burgt A."/>
            <person name="Oekmen B."/>
            <person name="Stergiopoulos I."/>
            <person name="Abd-Elsalam K.A."/>
            <person name="Aerts A.L."/>
            <person name="Bahkali A.H."/>
            <person name="Beenen H.G."/>
            <person name="Chettri P."/>
            <person name="Cox M.P."/>
            <person name="Datema E."/>
            <person name="de Vries R.P."/>
            <person name="Dhillon B."/>
            <person name="Ganley A.R."/>
            <person name="Griffiths S.A."/>
            <person name="Guo Y."/>
            <person name="Hamelin R.C."/>
            <person name="Henrissat B."/>
            <person name="Kabir M.S."/>
            <person name="Jashni M.K."/>
            <person name="Kema G."/>
            <person name="Klaubauf S."/>
            <person name="Lapidus A."/>
            <person name="Levasseur A."/>
            <person name="Lindquist E."/>
            <person name="Mehrabi R."/>
            <person name="Ohm R.A."/>
            <person name="Owen T.J."/>
            <person name="Salamov A."/>
            <person name="Schwelm A."/>
            <person name="Schijlen E."/>
            <person name="Sun H."/>
            <person name="van den Burg H.A."/>
            <person name="van Ham R.C.H.J."/>
            <person name="Zhang S."/>
            <person name="Goodwin S.B."/>
            <person name="Grigoriev I.V."/>
            <person name="Collemare J."/>
            <person name="Bradshaw R.E."/>
        </authorList>
    </citation>
    <scope>NUCLEOTIDE SEQUENCE [LARGE SCALE GENOMIC DNA]</scope>
    <source>
        <strain evidence="2">NZE10 / CBS 128990</strain>
    </source>
</reference>
<reference evidence="1 2" key="2">
    <citation type="journal article" date="2012" name="PLoS Pathog.">
        <title>Diverse lifestyles and strategies of plant pathogenesis encoded in the genomes of eighteen Dothideomycetes fungi.</title>
        <authorList>
            <person name="Ohm R.A."/>
            <person name="Feau N."/>
            <person name="Henrissat B."/>
            <person name="Schoch C.L."/>
            <person name="Horwitz B.A."/>
            <person name="Barry K.W."/>
            <person name="Condon B.J."/>
            <person name="Copeland A.C."/>
            <person name="Dhillon B."/>
            <person name="Glaser F."/>
            <person name="Hesse C.N."/>
            <person name="Kosti I."/>
            <person name="LaButti K."/>
            <person name="Lindquist E.A."/>
            <person name="Lucas S."/>
            <person name="Salamov A.A."/>
            <person name="Bradshaw R.E."/>
            <person name="Ciuffetti L."/>
            <person name="Hamelin R.C."/>
            <person name="Kema G.H.J."/>
            <person name="Lawrence C."/>
            <person name="Scott J.A."/>
            <person name="Spatafora J.W."/>
            <person name="Turgeon B.G."/>
            <person name="de Wit P.J.G.M."/>
            <person name="Zhong S."/>
            <person name="Goodwin S.B."/>
            <person name="Grigoriev I.V."/>
        </authorList>
    </citation>
    <scope>NUCLEOTIDE SEQUENCE [LARGE SCALE GENOMIC DNA]</scope>
    <source>
        <strain evidence="2">NZE10 / CBS 128990</strain>
    </source>
</reference>
<dbReference type="HOGENOM" id="CLU_2306024_0_0_1"/>
<evidence type="ECO:0000313" key="2">
    <source>
        <dbReference type="Proteomes" id="UP000016933"/>
    </source>
</evidence>
<dbReference type="Proteomes" id="UP000016933">
    <property type="component" value="Unassembled WGS sequence"/>
</dbReference>